<evidence type="ECO:0000259" key="4">
    <source>
        <dbReference type="PROSITE" id="PS51272"/>
    </source>
</evidence>
<accession>A0A9D1MAQ9</accession>
<dbReference type="PANTHER" id="PTHR43308:SF5">
    <property type="entry name" value="S-LAYER PROTEIN _ PEPTIDOGLYCAN ENDO-BETA-N-ACETYLGLUCOSAMINIDASE"/>
    <property type="match status" value="1"/>
</dbReference>
<dbReference type="InterPro" id="IPR051465">
    <property type="entry name" value="Cell_Envelope_Struct_Comp"/>
</dbReference>
<proteinExistence type="predicted"/>
<evidence type="ECO:0000313" key="5">
    <source>
        <dbReference type="EMBL" id="HIU56920.1"/>
    </source>
</evidence>
<reference evidence="5" key="1">
    <citation type="submission" date="2020-10" db="EMBL/GenBank/DDBJ databases">
        <authorList>
            <person name="Gilroy R."/>
        </authorList>
    </citation>
    <scope>NUCLEOTIDE SEQUENCE</scope>
    <source>
        <strain evidence="5">USAMLcec3-3695</strain>
    </source>
</reference>
<evidence type="ECO:0000313" key="6">
    <source>
        <dbReference type="Proteomes" id="UP000824109"/>
    </source>
</evidence>
<feature type="domain" description="SLH" evidence="4">
    <location>
        <begin position="793"/>
        <end position="856"/>
    </location>
</feature>
<dbReference type="PANTHER" id="PTHR43308">
    <property type="entry name" value="OUTER MEMBRANE PROTEIN ALPHA-RELATED"/>
    <property type="match status" value="1"/>
</dbReference>
<reference evidence="5" key="2">
    <citation type="journal article" date="2021" name="PeerJ">
        <title>Extensive microbial diversity within the chicken gut microbiome revealed by metagenomics and culture.</title>
        <authorList>
            <person name="Gilroy R."/>
            <person name="Ravi A."/>
            <person name="Getino M."/>
            <person name="Pursley I."/>
            <person name="Horton D.L."/>
            <person name="Alikhan N.F."/>
            <person name="Baker D."/>
            <person name="Gharbi K."/>
            <person name="Hall N."/>
            <person name="Watson M."/>
            <person name="Adriaenssens E.M."/>
            <person name="Foster-Nyarko E."/>
            <person name="Jarju S."/>
            <person name="Secka A."/>
            <person name="Antonio M."/>
            <person name="Oren A."/>
            <person name="Chaudhuri R.R."/>
            <person name="La Ragione R."/>
            <person name="Hildebrand F."/>
            <person name="Pallen M.J."/>
        </authorList>
    </citation>
    <scope>NUCLEOTIDE SEQUENCE</scope>
    <source>
        <strain evidence="5">USAMLcec3-3695</strain>
    </source>
</reference>
<sequence length="912" mass="98709">MVNLKKIIAAAASLCIACVSFNLVFAADEGDSAEVIVGGYNFDNFTDYIGERFLQAKEEQTLDLEGGVQVALGARSDGANGNTGWYSSEIDAEHGSSGQANLGQYVTSARGPLVKFNIESNVTAGKRVGMRFEYYPVNGTGNTADLILYDASAALQIAYLTVGQELIENAWNSIELMVETSGSTTLIVNNNIIDSSDMTPSTYPQIKFTEVASDKDLQSRGNIDNIELYTGGKLTDEQLLNIYASNIVIDTEQNTVNESADGNAYDVYGNFSLPSSTDVQIEWRVEQRLKDTDDQWEQSQYVSIAGRNLTISDINEASKYDTRLVAIISYNEASMEKYFSLNLKSEMTALQEYADSMQIKDAITGTDLTPGEDNIYRIDSDISLDNGNELINVNWACYKEETVVETDENNEQVERTEWVESSIIDANGEFYPTDYVGTLKLTATLSFNSTELTKDYFVASTVNAVTDYIDPTINGIVVTSADDTTVVYEDAKNIGIVNRDLQFPTSVKVADGDVEIVWEVISGEEYASIDKNGLLTIMTSDNSAHEVEMKATFTYVKNSKDIISKTEEGYKFSIQFTEDDANSDDAALDKYKVRFDAANEDQFDIPSSTSSDIELITEGEFGSSIKWTSNAPTIISNSGDFTRPSTNRNVTLTASIMSGAFSETKTFEVTARARSTSSGSGGGGGGGSTSSTGSTSNIDTSGTIAQANPGTITTPQSSQEIVDELIQQREEAENRFTDIGGVSWARDAINGLYDAGIINGKTETTFAPNDNVTRAEFAKMLMGVFGLTSSGFTTSSFYDVPTDAWYFQSVESAYNLGIINGVSAGYFDPDANITRQDMAVMVMRAATVAGQSVTAVEEAVTFADDASIADYAKEAVSTLQAAGIINGVSDTEFAPVSNATRAQAAQILYSFL</sequence>
<feature type="domain" description="SLH" evidence="4">
    <location>
        <begin position="732"/>
        <end position="791"/>
    </location>
</feature>
<evidence type="ECO:0000256" key="3">
    <source>
        <dbReference type="SAM" id="SignalP"/>
    </source>
</evidence>
<feature type="region of interest" description="Disordered" evidence="2">
    <location>
        <begin position="668"/>
        <end position="717"/>
    </location>
</feature>
<dbReference type="AlphaFoldDB" id="A0A9D1MAQ9"/>
<gene>
    <name evidence="5" type="ORF">IAA61_03780</name>
</gene>
<keyword evidence="3" id="KW-0732">Signal</keyword>
<feature type="chain" id="PRO_5039016716" evidence="3">
    <location>
        <begin position="27"/>
        <end position="912"/>
    </location>
</feature>
<protein>
    <submittedName>
        <fullName evidence="5">S-layer homology domain-containing protein</fullName>
    </submittedName>
</protein>
<evidence type="ECO:0000256" key="1">
    <source>
        <dbReference type="ARBA" id="ARBA00022737"/>
    </source>
</evidence>
<feature type="compositionally biased region" description="Gly residues" evidence="2">
    <location>
        <begin position="679"/>
        <end position="688"/>
    </location>
</feature>
<dbReference type="Pfam" id="PF00395">
    <property type="entry name" value="SLH"/>
    <property type="match status" value="3"/>
</dbReference>
<evidence type="ECO:0000256" key="2">
    <source>
        <dbReference type="SAM" id="MobiDB-lite"/>
    </source>
</evidence>
<dbReference type="EMBL" id="DVNB01000040">
    <property type="protein sequence ID" value="HIU56920.1"/>
    <property type="molecule type" value="Genomic_DNA"/>
</dbReference>
<name>A0A9D1MAQ9_9FIRM</name>
<organism evidence="5 6">
    <name type="scientific">Candidatus Ornithomonoglobus merdipullorum</name>
    <dbReference type="NCBI Taxonomy" id="2840895"/>
    <lineage>
        <taxon>Bacteria</taxon>
        <taxon>Bacillati</taxon>
        <taxon>Bacillota</taxon>
        <taxon>Clostridia</taxon>
        <taxon>Candidatus Ornithomonoglobus</taxon>
    </lineage>
</organism>
<dbReference type="InterPro" id="IPR001119">
    <property type="entry name" value="SLH_dom"/>
</dbReference>
<dbReference type="PROSITE" id="PS51272">
    <property type="entry name" value="SLH"/>
    <property type="match status" value="3"/>
</dbReference>
<dbReference type="Proteomes" id="UP000824109">
    <property type="component" value="Unassembled WGS sequence"/>
</dbReference>
<comment type="caution">
    <text evidence="5">The sequence shown here is derived from an EMBL/GenBank/DDBJ whole genome shotgun (WGS) entry which is preliminary data.</text>
</comment>
<feature type="compositionally biased region" description="Polar residues" evidence="2">
    <location>
        <begin position="697"/>
        <end position="717"/>
    </location>
</feature>
<dbReference type="InterPro" id="IPR046780">
    <property type="entry name" value="aBig_2"/>
</dbReference>
<dbReference type="Pfam" id="PF20578">
    <property type="entry name" value="aBig_2"/>
    <property type="match status" value="1"/>
</dbReference>
<feature type="domain" description="SLH" evidence="4">
    <location>
        <begin position="859"/>
        <end position="912"/>
    </location>
</feature>
<feature type="signal peptide" evidence="3">
    <location>
        <begin position="1"/>
        <end position="26"/>
    </location>
</feature>
<keyword evidence="1" id="KW-0677">Repeat</keyword>